<protein>
    <submittedName>
        <fullName evidence="6">N-acyl-L-homoserine lactone synthetase</fullName>
    </submittedName>
</protein>
<accession>A0A4R5EKS0</accession>
<keyword evidence="3" id="KW-0949">S-adenosyl-L-methionine</keyword>
<dbReference type="Gene3D" id="3.40.630.30">
    <property type="match status" value="1"/>
</dbReference>
<gene>
    <name evidence="6" type="ORF">E1B25_18310</name>
</gene>
<dbReference type="PANTHER" id="PTHR39322">
    <property type="entry name" value="ACYL-HOMOSERINE-LACTONE SYNTHASE"/>
    <property type="match status" value="1"/>
</dbReference>
<evidence type="ECO:0000313" key="6">
    <source>
        <dbReference type="EMBL" id="TDE35108.1"/>
    </source>
</evidence>
<dbReference type="RefSeq" id="WP_132831040.1">
    <property type="nucleotide sequence ID" value="NZ_SMFP01000015.1"/>
</dbReference>
<sequence length="204" mass="22675">MRSAVLSIHTQQNYGELYTEFLRARKRVFIDTKHWELPNVDGMEFDQYDTPQSRSVVVHEFGQVLAGIRLLPTTAQCGCYSYMLRDAQRGLLAGIPSHVLYEKAPVADHIWEATRLFLSPEVEAERRLQVQMLLITEMARAAVNEGATHVIGIVPAVFKRWMGRLGMGALPLGPKLLIDGDKIQAAVMHVAAVAGGPESNTTLH</sequence>
<dbReference type="InterPro" id="IPR001690">
    <property type="entry name" value="Autoind_synthase"/>
</dbReference>
<comment type="caution">
    <text evidence="6">The sequence shown here is derived from an EMBL/GenBank/DDBJ whole genome shotgun (WGS) entry which is preliminary data.</text>
</comment>
<organism evidence="6 7">
    <name type="scientific">Antarcticimicrobium sediminis</name>
    <dbReference type="NCBI Taxonomy" id="2546227"/>
    <lineage>
        <taxon>Bacteria</taxon>
        <taxon>Pseudomonadati</taxon>
        <taxon>Pseudomonadota</taxon>
        <taxon>Alphaproteobacteria</taxon>
        <taxon>Rhodobacterales</taxon>
        <taxon>Paracoccaceae</taxon>
        <taxon>Antarcticimicrobium</taxon>
    </lineage>
</organism>
<dbReference type="PANTHER" id="PTHR39322:SF1">
    <property type="entry name" value="ISOVALERYL-HOMOSERINE LACTONE SYNTHASE"/>
    <property type="match status" value="1"/>
</dbReference>
<dbReference type="Pfam" id="PF00765">
    <property type="entry name" value="Autoind_synth"/>
    <property type="match status" value="1"/>
</dbReference>
<keyword evidence="7" id="KW-1185">Reference proteome</keyword>
<comment type="similarity">
    <text evidence="5">Belongs to the autoinducer synthase family.</text>
</comment>
<evidence type="ECO:0000256" key="1">
    <source>
        <dbReference type="ARBA" id="ARBA00022654"/>
    </source>
</evidence>
<evidence type="ECO:0000256" key="2">
    <source>
        <dbReference type="ARBA" id="ARBA00022679"/>
    </source>
</evidence>
<dbReference type="OrthoDB" id="6169313at2"/>
<dbReference type="EMBL" id="SMFP01000015">
    <property type="protein sequence ID" value="TDE35108.1"/>
    <property type="molecule type" value="Genomic_DNA"/>
</dbReference>
<evidence type="ECO:0000256" key="5">
    <source>
        <dbReference type="PROSITE-ProRule" id="PRU00533"/>
    </source>
</evidence>
<keyword evidence="2" id="KW-0808">Transferase</keyword>
<dbReference type="AlphaFoldDB" id="A0A4R5EKS0"/>
<dbReference type="InterPro" id="IPR016181">
    <property type="entry name" value="Acyl_CoA_acyltransferase"/>
</dbReference>
<dbReference type="GO" id="GO:0016740">
    <property type="term" value="F:transferase activity"/>
    <property type="evidence" value="ECO:0007669"/>
    <property type="project" value="UniProtKB-KW"/>
</dbReference>
<evidence type="ECO:0000256" key="3">
    <source>
        <dbReference type="ARBA" id="ARBA00022691"/>
    </source>
</evidence>
<name>A0A4R5EKS0_9RHOB</name>
<evidence type="ECO:0000256" key="4">
    <source>
        <dbReference type="ARBA" id="ARBA00022929"/>
    </source>
</evidence>
<dbReference type="GO" id="GO:0007165">
    <property type="term" value="P:signal transduction"/>
    <property type="evidence" value="ECO:0007669"/>
    <property type="project" value="TreeGrafter"/>
</dbReference>
<evidence type="ECO:0000313" key="7">
    <source>
        <dbReference type="Proteomes" id="UP000294662"/>
    </source>
</evidence>
<dbReference type="GO" id="GO:0009372">
    <property type="term" value="P:quorum sensing"/>
    <property type="evidence" value="ECO:0007669"/>
    <property type="project" value="UniProtKB-UniRule"/>
</dbReference>
<reference evidence="6 7" key="1">
    <citation type="submission" date="2019-03" db="EMBL/GenBank/DDBJ databases">
        <authorList>
            <person name="Zhang S."/>
        </authorList>
    </citation>
    <scope>NUCLEOTIDE SEQUENCE [LARGE SCALE GENOMIC DNA]</scope>
    <source>
        <strain evidence="6 7">S4J41</strain>
    </source>
</reference>
<keyword evidence="1 5" id="KW-0673">Quorum sensing</keyword>
<dbReference type="Proteomes" id="UP000294662">
    <property type="component" value="Unassembled WGS sequence"/>
</dbReference>
<keyword evidence="4 5" id="KW-0071">Autoinducer synthesis</keyword>
<dbReference type="PROSITE" id="PS51187">
    <property type="entry name" value="AUTOINDUCER_SYNTH_2"/>
    <property type="match status" value="1"/>
</dbReference>
<dbReference type="SUPFAM" id="SSF55729">
    <property type="entry name" value="Acyl-CoA N-acyltransferases (Nat)"/>
    <property type="match status" value="1"/>
</dbReference>
<proteinExistence type="inferred from homology"/>